<dbReference type="EMBL" id="JAIWYP010000006">
    <property type="protein sequence ID" value="KAH3811883.1"/>
    <property type="molecule type" value="Genomic_DNA"/>
</dbReference>
<evidence type="ECO:0000313" key="2">
    <source>
        <dbReference type="Proteomes" id="UP000828390"/>
    </source>
</evidence>
<accession>A0A9D4G7H8</accession>
<reference evidence="1" key="1">
    <citation type="journal article" date="2019" name="bioRxiv">
        <title>The Genome of the Zebra Mussel, Dreissena polymorpha: A Resource for Invasive Species Research.</title>
        <authorList>
            <person name="McCartney M.A."/>
            <person name="Auch B."/>
            <person name="Kono T."/>
            <person name="Mallez S."/>
            <person name="Zhang Y."/>
            <person name="Obille A."/>
            <person name="Becker A."/>
            <person name="Abrahante J.E."/>
            <person name="Garbe J."/>
            <person name="Badalamenti J.P."/>
            <person name="Herman A."/>
            <person name="Mangelson H."/>
            <person name="Liachko I."/>
            <person name="Sullivan S."/>
            <person name="Sone E.D."/>
            <person name="Koren S."/>
            <person name="Silverstein K.A.T."/>
            <person name="Beckman K.B."/>
            <person name="Gohl D.M."/>
        </authorList>
    </citation>
    <scope>NUCLEOTIDE SEQUENCE</scope>
    <source>
        <strain evidence="1">Duluth1</strain>
        <tissue evidence="1">Whole animal</tissue>
    </source>
</reference>
<dbReference type="Gene3D" id="3.40.50.300">
    <property type="entry name" value="P-loop containing nucleotide triphosphate hydrolases"/>
    <property type="match status" value="1"/>
</dbReference>
<dbReference type="CDD" id="cd02019">
    <property type="entry name" value="NK"/>
    <property type="match status" value="1"/>
</dbReference>
<proteinExistence type="predicted"/>
<evidence type="ECO:0000313" key="1">
    <source>
        <dbReference type="EMBL" id="KAH3811883.1"/>
    </source>
</evidence>
<dbReference type="AlphaFoldDB" id="A0A9D4G7H8"/>
<name>A0A9D4G7H8_DREPO</name>
<comment type="caution">
    <text evidence="1">The sequence shown here is derived from an EMBL/GenBank/DDBJ whole genome shotgun (WGS) entry which is preliminary data.</text>
</comment>
<protein>
    <submittedName>
        <fullName evidence="1">Uncharacterized protein</fullName>
    </submittedName>
</protein>
<dbReference type="InterPro" id="IPR027417">
    <property type="entry name" value="P-loop_NTPase"/>
</dbReference>
<gene>
    <name evidence="1" type="ORF">DPMN_140300</name>
</gene>
<sequence length="118" mass="13665">MFYKNDCSNRRIYVQGNPGSGKSTFAAKLVHDWCLGNQPLSTDPTENTEFDDLMTIQQFKFLFFFISLRDVRGQKDITQIMNAQLVDRMYSTDLGGVYELLHRIMETELCLVVSRSPR</sequence>
<keyword evidence="2" id="KW-1185">Reference proteome</keyword>
<organism evidence="1 2">
    <name type="scientific">Dreissena polymorpha</name>
    <name type="common">Zebra mussel</name>
    <name type="synonym">Mytilus polymorpha</name>
    <dbReference type="NCBI Taxonomy" id="45954"/>
    <lineage>
        <taxon>Eukaryota</taxon>
        <taxon>Metazoa</taxon>
        <taxon>Spiralia</taxon>
        <taxon>Lophotrochozoa</taxon>
        <taxon>Mollusca</taxon>
        <taxon>Bivalvia</taxon>
        <taxon>Autobranchia</taxon>
        <taxon>Heteroconchia</taxon>
        <taxon>Euheterodonta</taxon>
        <taxon>Imparidentia</taxon>
        <taxon>Neoheterodontei</taxon>
        <taxon>Myida</taxon>
        <taxon>Dreissenoidea</taxon>
        <taxon>Dreissenidae</taxon>
        <taxon>Dreissena</taxon>
    </lineage>
</organism>
<reference evidence="1" key="2">
    <citation type="submission" date="2020-11" db="EMBL/GenBank/DDBJ databases">
        <authorList>
            <person name="McCartney M.A."/>
            <person name="Auch B."/>
            <person name="Kono T."/>
            <person name="Mallez S."/>
            <person name="Becker A."/>
            <person name="Gohl D.M."/>
            <person name="Silverstein K.A.T."/>
            <person name="Koren S."/>
            <person name="Bechman K.B."/>
            <person name="Herman A."/>
            <person name="Abrahante J.E."/>
            <person name="Garbe J."/>
        </authorList>
    </citation>
    <scope>NUCLEOTIDE SEQUENCE</scope>
    <source>
        <strain evidence="1">Duluth1</strain>
        <tissue evidence="1">Whole animal</tissue>
    </source>
</reference>
<dbReference type="Proteomes" id="UP000828390">
    <property type="component" value="Unassembled WGS sequence"/>
</dbReference>